<evidence type="ECO:0000313" key="3">
    <source>
        <dbReference type="Proteomes" id="UP000011991"/>
    </source>
</evidence>
<dbReference type="EMBL" id="ANOG01000956">
    <property type="protein sequence ID" value="EMI16464.1"/>
    <property type="molecule type" value="Genomic_DNA"/>
</dbReference>
<keyword evidence="3" id="KW-1185">Reference proteome</keyword>
<reference evidence="2 3" key="1">
    <citation type="journal article" date="2013" name="Mar. Genomics">
        <title>Expression of sulfatases in Rhodopirellula baltica and the diversity of sulfatases in the genus Rhodopirellula.</title>
        <authorList>
            <person name="Wegner C.E."/>
            <person name="Richter-Heitmann T."/>
            <person name="Klindworth A."/>
            <person name="Klockow C."/>
            <person name="Richter M."/>
            <person name="Achstetter T."/>
            <person name="Glockner F.O."/>
            <person name="Harder J."/>
        </authorList>
    </citation>
    <scope>NUCLEOTIDE SEQUENCE [LARGE SCALE GENOMIC DNA]</scope>
    <source>
        <strain evidence="2 3">SM1</strain>
    </source>
</reference>
<dbReference type="AlphaFoldDB" id="M5RR71"/>
<organism evidence="2 3">
    <name type="scientific">Rhodopirellula maiorica SM1</name>
    <dbReference type="NCBI Taxonomy" id="1265738"/>
    <lineage>
        <taxon>Bacteria</taxon>
        <taxon>Pseudomonadati</taxon>
        <taxon>Planctomycetota</taxon>
        <taxon>Planctomycetia</taxon>
        <taxon>Pirellulales</taxon>
        <taxon>Pirellulaceae</taxon>
        <taxon>Novipirellula</taxon>
    </lineage>
</organism>
<evidence type="ECO:0000313" key="2">
    <source>
        <dbReference type="EMBL" id="EMI16464.1"/>
    </source>
</evidence>
<sequence length="46" mass="5047">MAAALPLVKWCAATRRGPSGASVRDPRRVRRGSVRDSRKAAWGRGR</sequence>
<comment type="caution">
    <text evidence="2">The sequence shown here is derived from an EMBL/GenBank/DDBJ whole genome shotgun (WGS) entry which is preliminary data.</text>
</comment>
<feature type="region of interest" description="Disordered" evidence="1">
    <location>
        <begin position="15"/>
        <end position="46"/>
    </location>
</feature>
<gene>
    <name evidence="2" type="ORF">RMSM_06622</name>
</gene>
<protein>
    <submittedName>
        <fullName evidence="2">Uncharacterized protein</fullName>
    </submittedName>
</protein>
<proteinExistence type="predicted"/>
<dbReference type="Proteomes" id="UP000011991">
    <property type="component" value="Unassembled WGS sequence"/>
</dbReference>
<name>M5RR71_9BACT</name>
<accession>M5RR71</accession>
<evidence type="ECO:0000256" key="1">
    <source>
        <dbReference type="SAM" id="MobiDB-lite"/>
    </source>
</evidence>